<protein>
    <submittedName>
        <fullName evidence="1">Uncharacterized protein</fullName>
    </submittedName>
</protein>
<name>A0A1Q8QQG7_9FIRM</name>
<dbReference type="STRING" id="1888891.DSOL_3455"/>
<evidence type="ECO:0000313" key="2">
    <source>
        <dbReference type="Proteomes" id="UP000186102"/>
    </source>
</evidence>
<dbReference type="Proteomes" id="UP000186102">
    <property type="component" value="Unassembled WGS sequence"/>
</dbReference>
<organism evidence="1 2">
    <name type="scientific">Desulfosporosinus metallidurans</name>
    <dbReference type="NCBI Taxonomy" id="1888891"/>
    <lineage>
        <taxon>Bacteria</taxon>
        <taxon>Bacillati</taxon>
        <taxon>Bacillota</taxon>
        <taxon>Clostridia</taxon>
        <taxon>Eubacteriales</taxon>
        <taxon>Desulfitobacteriaceae</taxon>
        <taxon>Desulfosporosinus</taxon>
    </lineage>
</organism>
<keyword evidence="2" id="KW-1185">Reference proteome</keyword>
<dbReference type="AlphaFoldDB" id="A0A1Q8QQG7"/>
<reference evidence="1 2" key="1">
    <citation type="submission" date="2016-09" db="EMBL/GenBank/DDBJ databases">
        <title>Complete genome of Desulfosporosinus sp. OL.</title>
        <authorList>
            <person name="Mardanov A."/>
            <person name="Beletsky A."/>
            <person name="Panova A."/>
            <person name="Karnachuk O."/>
            <person name="Ravin N."/>
        </authorList>
    </citation>
    <scope>NUCLEOTIDE SEQUENCE [LARGE SCALE GENOMIC DNA]</scope>
    <source>
        <strain evidence="1 2">OL</strain>
    </source>
</reference>
<dbReference type="EMBL" id="MLBF01000031">
    <property type="protein sequence ID" value="OLN29594.1"/>
    <property type="molecule type" value="Genomic_DNA"/>
</dbReference>
<proteinExistence type="predicted"/>
<accession>A0A1Q8QQG7</accession>
<evidence type="ECO:0000313" key="1">
    <source>
        <dbReference type="EMBL" id="OLN29594.1"/>
    </source>
</evidence>
<sequence>MGRMDFSKEVLWKEVSLLVCHLLSDSVVLKIYCYQKLSQIIKEGF</sequence>
<gene>
    <name evidence="1" type="ORF">DSOL_3455</name>
</gene>
<comment type="caution">
    <text evidence="1">The sequence shown here is derived from an EMBL/GenBank/DDBJ whole genome shotgun (WGS) entry which is preliminary data.</text>
</comment>